<dbReference type="Gene3D" id="1.10.510.10">
    <property type="entry name" value="Transferase(Phosphotransferase) domain 1"/>
    <property type="match status" value="1"/>
</dbReference>
<dbReference type="GO" id="GO:0005524">
    <property type="term" value="F:ATP binding"/>
    <property type="evidence" value="ECO:0007669"/>
    <property type="project" value="UniProtKB-KW"/>
</dbReference>
<dbReference type="Pfam" id="PF07714">
    <property type="entry name" value="PK_Tyr_Ser-Thr"/>
    <property type="match status" value="1"/>
</dbReference>
<dbReference type="PANTHER" id="PTHR47989:SF61">
    <property type="entry name" value="PROTEIN KINASE DOMAIN-CONTAINING PROTEIN"/>
    <property type="match status" value="1"/>
</dbReference>
<gene>
    <name evidence="5" type="ORF">GSCOC_T00035154001</name>
</gene>
<organism evidence="5 6">
    <name type="scientific">Coffea canephora</name>
    <name type="common">Robusta coffee</name>
    <dbReference type="NCBI Taxonomy" id="49390"/>
    <lineage>
        <taxon>Eukaryota</taxon>
        <taxon>Viridiplantae</taxon>
        <taxon>Streptophyta</taxon>
        <taxon>Embryophyta</taxon>
        <taxon>Tracheophyta</taxon>
        <taxon>Spermatophyta</taxon>
        <taxon>Magnoliopsida</taxon>
        <taxon>eudicotyledons</taxon>
        <taxon>Gunneridae</taxon>
        <taxon>Pentapetalae</taxon>
        <taxon>asterids</taxon>
        <taxon>lamiids</taxon>
        <taxon>Gentianales</taxon>
        <taxon>Rubiaceae</taxon>
        <taxon>Ixoroideae</taxon>
        <taxon>Gardenieae complex</taxon>
        <taxon>Bertiereae - Coffeeae clade</taxon>
        <taxon>Coffeeae</taxon>
        <taxon>Coffea</taxon>
    </lineage>
</organism>
<dbReference type="OMA" id="FMPGEEL"/>
<keyword evidence="3" id="KW-0067">ATP-binding</keyword>
<evidence type="ECO:0000313" key="6">
    <source>
        <dbReference type="Proteomes" id="UP000295252"/>
    </source>
</evidence>
<protein>
    <recommendedName>
        <fullName evidence="4">Protein kinase domain-containing protein</fullName>
    </recommendedName>
</protein>
<dbReference type="Pfam" id="PF00069">
    <property type="entry name" value="Pkinase"/>
    <property type="match status" value="1"/>
</dbReference>
<accession>A0A068UU98</accession>
<name>A0A068UU98_COFCA</name>
<evidence type="ECO:0000256" key="3">
    <source>
        <dbReference type="ARBA" id="ARBA00022840"/>
    </source>
</evidence>
<evidence type="ECO:0000256" key="1">
    <source>
        <dbReference type="ARBA" id="ARBA00022527"/>
    </source>
</evidence>
<dbReference type="STRING" id="49390.A0A068UU98"/>
<dbReference type="GO" id="GO:0004674">
    <property type="term" value="F:protein serine/threonine kinase activity"/>
    <property type="evidence" value="ECO:0007669"/>
    <property type="project" value="UniProtKB-KW"/>
</dbReference>
<keyword evidence="2" id="KW-0547">Nucleotide-binding</keyword>
<dbReference type="PhylomeDB" id="A0A068UU98"/>
<keyword evidence="6" id="KW-1185">Reference proteome</keyword>
<dbReference type="PANTHER" id="PTHR47989">
    <property type="entry name" value="OS01G0750732 PROTEIN"/>
    <property type="match status" value="1"/>
</dbReference>
<dbReference type="SUPFAM" id="SSF56112">
    <property type="entry name" value="Protein kinase-like (PK-like)"/>
    <property type="match status" value="1"/>
</dbReference>
<evidence type="ECO:0000256" key="2">
    <source>
        <dbReference type="ARBA" id="ARBA00022741"/>
    </source>
</evidence>
<dbReference type="EMBL" id="HG739144">
    <property type="protein sequence ID" value="CDP11877.1"/>
    <property type="molecule type" value="Genomic_DNA"/>
</dbReference>
<keyword evidence="1" id="KW-0723">Serine/threonine-protein kinase</keyword>
<evidence type="ECO:0000313" key="5">
    <source>
        <dbReference type="EMBL" id="CDP11877.1"/>
    </source>
</evidence>
<feature type="domain" description="Protein kinase" evidence="4">
    <location>
        <begin position="23"/>
        <end position="193"/>
    </location>
</feature>
<dbReference type="AlphaFoldDB" id="A0A068UU98"/>
<proteinExistence type="predicted"/>
<dbReference type="InterPro" id="IPR011009">
    <property type="entry name" value="Kinase-like_dom_sf"/>
</dbReference>
<dbReference type="InterPro" id="IPR000719">
    <property type="entry name" value="Prot_kinase_dom"/>
</dbReference>
<dbReference type="PROSITE" id="PS50011">
    <property type="entry name" value="PROTEIN_KINASE_DOM"/>
    <property type="match status" value="1"/>
</dbReference>
<keyword evidence="1" id="KW-0808">Transferase</keyword>
<evidence type="ECO:0000259" key="4">
    <source>
        <dbReference type="PROSITE" id="PS50011"/>
    </source>
</evidence>
<dbReference type="InParanoid" id="A0A068UU98"/>
<reference evidence="6" key="1">
    <citation type="journal article" date="2014" name="Science">
        <title>The coffee genome provides insight into the convergent evolution of caffeine biosynthesis.</title>
        <authorList>
            <person name="Denoeud F."/>
            <person name="Carretero-Paulet L."/>
            <person name="Dereeper A."/>
            <person name="Droc G."/>
            <person name="Guyot R."/>
            <person name="Pietrella M."/>
            <person name="Zheng C."/>
            <person name="Alberti A."/>
            <person name="Anthony F."/>
            <person name="Aprea G."/>
            <person name="Aury J.M."/>
            <person name="Bento P."/>
            <person name="Bernard M."/>
            <person name="Bocs S."/>
            <person name="Campa C."/>
            <person name="Cenci A."/>
            <person name="Combes M.C."/>
            <person name="Crouzillat D."/>
            <person name="Da Silva C."/>
            <person name="Daddiego L."/>
            <person name="De Bellis F."/>
            <person name="Dussert S."/>
            <person name="Garsmeur O."/>
            <person name="Gayraud T."/>
            <person name="Guignon V."/>
            <person name="Jahn K."/>
            <person name="Jamilloux V."/>
            <person name="Joet T."/>
            <person name="Labadie K."/>
            <person name="Lan T."/>
            <person name="Leclercq J."/>
            <person name="Lepelley M."/>
            <person name="Leroy T."/>
            <person name="Li L.T."/>
            <person name="Librado P."/>
            <person name="Lopez L."/>
            <person name="Munoz A."/>
            <person name="Noel B."/>
            <person name="Pallavicini A."/>
            <person name="Perrotta G."/>
            <person name="Poncet V."/>
            <person name="Pot D."/>
            <person name="Priyono X."/>
            <person name="Rigoreau M."/>
            <person name="Rouard M."/>
            <person name="Rozas J."/>
            <person name="Tranchant-Dubreuil C."/>
            <person name="VanBuren R."/>
            <person name="Zhang Q."/>
            <person name="Andrade A.C."/>
            <person name="Argout X."/>
            <person name="Bertrand B."/>
            <person name="de Kochko A."/>
            <person name="Graziosi G."/>
            <person name="Henry R.J."/>
            <person name="Jayarama X."/>
            <person name="Ming R."/>
            <person name="Nagai C."/>
            <person name="Rounsley S."/>
            <person name="Sankoff D."/>
            <person name="Giuliano G."/>
            <person name="Albert V.A."/>
            <person name="Wincker P."/>
            <person name="Lashermes P."/>
        </authorList>
    </citation>
    <scope>NUCLEOTIDE SEQUENCE [LARGE SCALE GENOMIC DNA]</scope>
    <source>
        <strain evidence="6">cv. DH200-94</strain>
    </source>
</reference>
<dbReference type="SMART" id="SM00220">
    <property type="entry name" value="S_TKc"/>
    <property type="match status" value="1"/>
</dbReference>
<keyword evidence="1" id="KW-0418">Kinase</keyword>
<dbReference type="InterPro" id="IPR001245">
    <property type="entry name" value="Ser-Thr/Tyr_kinase_cat_dom"/>
</dbReference>
<dbReference type="Gramene" id="CDP11877">
    <property type="protein sequence ID" value="CDP11877"/>
    <property type="gene ID" value="GSCOC_T00035154001"/>
</dbReference>
<sequence>MFLQSTVIGKFTVCKLKTATGHLSVENVIGMGGYGVVYKGTLESGQSTNLQISRTICSILLLLTASSITKFKNEVEILRTLRHPNLVKLYGYASEGNEKFLVHEFMPGEELPKASTISIAAPARPSSIHRDIKSSNILLDNQLQAKLADFGLARYEPPKVLDKSHVTTRVLGSQGYCAPEYLDSGKLTFKCDI</sequence>
<dbReference type="Gene3D" id="3.30.200.20">
    <property type="entry name" value="Phosphorylase Kinase, domain 1"/>
    <property type="match status" value="1"/>
</dbReference>
<dbReference type="Proteomes" id="UP000295252">
    <property type="component" value="Chromosome VII"/>
</dbReference>